<protein>
    <recommendedName>
        <fullName evidence="4">Ion transport domain-containing protein</fullName>
    </recommendedName>
</protein>
<keyword evidence="1" id="KW-0812">Transmembrane</keyword>
<dbReference type="AlphaFoldDB" id="A0A2N0R847"/>
<accession>A0A2N0R847</accession>
<dbReference type="VEuPathDB" id="FungiDB:FUN_021068"/>
<keyword evidence="1" id="KW-1133">Transmembrane helix</keyword>
<sequence>MSIIIQDFRFSDGFGSVVEINTGLIVGISFSIFLIWIELIFYFRLIPYIAFAHTMFVLLRNPVNIRTKDSTYSGVATNSLTNETLNIEFKSDFDPTSSDNPFTSFSSAIMATYFWISDNWIQRDEFDFWAVDIYTFIASIFLVIVLQNMLIAFMSDEYEDVKDKSRLILLKHKANHIADYDAMYHIHFWIPDSKPKCIYYIGQSENYEDWHIARKDDDKSAICKGLKENPILTNFKERDFDDHSIWNYQLDNKDNEH</sequence>
<gene>
    <name evidence="2" type="ORF">RhiirA1_469370</name>
</gene>
<evidence type="ECO:0000256" key="1">
    <source>
        <dbReference type="SAM" id="Phobius"/>
    </source>
</evidence>
<dbReference type="EMBL" id="LLXH01001320">
    <property type="protein sequence ID" value="PKC59484.1"/>
    <property type="molecule type" value="Genomic_DNA"/>
</dbReference>
<feature type="transmembrane region" description="Helical" evidence="1">
    <location>
        <begin position="128"/>
        <end position="146"/>
    </location>
</feature>
<feature type="transmembrane region" description="Helical" evidence="1">
    <location>
        <begin position="12"/>
        <end position="35"/>
    </location>
</feature>
<organism evidence="2 3">
    <name type="scientific">Rhizophagus irregularis</name>
    <dbReference type="NCBI Taxonomy" id="588596"/>
    <lineage>
        <taxon>Eukaryota</taxon>
        <taxon>Fungi</taxon>
        <taxon>Fungi incertae sedis</taxon>
        <taxon>Mucoromycota</taxon>
        <taxon>Glomeromycotina</taxon>
        <taxon>Glomeromycetes</taxon>
        <taxon>Glomerales</taxon>
        <taxon>Glomeraceae</taxon>
        <taxon>Rhizophagus</taxon>
    </lineage>
</organism>
<reference evidence="2 3" key="2">
    <citation type="submission" date="2017-10" db="EMBL/GenBank/DDBJ databases">
        <title>Genome analyses suggest a sexual origin of heterokaryosis in a supposedly ancient asexual fungus.</title>
        <authorList>
            <person name="Corradi N."/>
            <person name="Sedzielewska K."/>
            <person name="Noel J."/>
            <person name="Charron P."/>
            <person name="Farinelli L."/>
            <person name="Marton T."/>
            <person name="Kruger M."/>
            <person name="Pelin A."/>
            <person name="Brachmann A."/>
            <person name="Corradi N."/>
        </authorList>
    </citation>
    <scope>NUCLEOTIDE SEQUENCE [LARGE SCALE GENOMIC DNA]</scope>
    <source>
        <strain evidence="2 3">A1</strain>
    </source>
</reference>
<proteinExistence type="predicted"/>
<dbReference type="Proteomes" id="UP000232688">
    <property type="component" value="Unassembled WGS sequence"/>
</dbReference>
<dbReference type="VEuPathDB" id="FungiDB:RhiirA1_469370"/>
<evidence type="ECO:0000313" key="3">
    <source>
        <dbReference type="Proteomes" id="UP000232688"/>
    </source>
</evidence>
<keyword evidence="1" id="KW-0472">Membrane</keyword>
<comment type="caution">
    <text evidence="2">The sequence shown here is derived from an EMBL/GenBank/DDBJ whole genome shotgun (WGS) entry which is preliminary data.</text>
</comment>
<name>A0A2N0R847_9GLOM</name>
<feature type="transmembrane region" description="Helical" evidence="1">
    <location>
        <begin position="41"/>
        <end position="59"/>
    </location>
</feature>
<reference evidence="2 3" key="1">
    <citation type="submission" date="2017-10" db="EMBL/GenBank/DDBJ databases">
        <title>Extensive intraspecific genome diversity in a model arbuscular mycorrhizal fungus.</title>
        <authorList>
            <person name="Chen E.C.H."/>
            <person name="Morin E."/>
            <person name="Baudet D."/>
            <person name="Noel J."/>
            <person name="Ndikumana S."/>
            <person name="Charron P."/>
            <person name="St-Onge C."/>
            <person name="Giorgi J."/>
            <person name="Grigoriev I.V."/>
            <person name="Roux C."/>
            <person name="Martin F.M."/>
            <person name="Corradi N."/>
        </authorList>
    </citation>
    <scope>NUCLEOTIDE SEQUENCE [LARGE SCALE GENOMIC DNA]</scope>
    <source>
        <strain evidence="2 3">A1</strain>
    </source>
</reference>
<evidence type="ECO:0000313" key="2">
    <source>
        <dbReference type="EMBL" id="PKC59484.1"/>
    </source>
</evidence>
<evidence type="ECO:0008006" key="4">
    <source>
        <dbReference type="Google" id="ProtNLM"/>
    </source>
</evidence>